<accession>X0YVZ5</accession>
<name>X0YVZ5_9ZZZZ</name>
<feature type="non-terminal residue" evidence="1">
    <location>
        <position position="41"/>
    </location>
</feature>
<sequence length="41" mass="4339">MAETRSGTLTTDGTEQDLYVNSVVLGAFRATGAFVNLDDMA</sequence>
<comment type="caution">
    <text evidence="1">The sequence shown here is derived from an EMBL/GenBank/DDBJ whole genome shotgun (WGS) entry which is preliminary data.</text>
</comment>
<gene>
    <name evidence="1" type="ORF">S01H1_82584</name>
</gene>
<proteinExistence type="predicted"/>
<organism evidence="1">
    <name type="scientific">marine sediment metagenome</name>
    <dbReference type="NCBI Taxonomy" id="412755"/>
    <lineage>
        <taxon>unclassified sequences</taxon>
        <taxon>metagenomes</taxon>
        <taxon>ecological metagenomes</taxon>
    </lineage>
</organism>
<reference evidence="1" key="1">
    <citation type="journal article" date="2014" name="Front. Microbiol.">
        <title>High frequency of phylogenetically diverse reductive dehalogenase-homologous genes in deep subseafloor sedimentary metagenomes.</title>
        <authorList>
            <person name="Kawai M."/>
            <person name="Futagami T."/>
            <person name="Toyoda A."/>
            <person name="Takaki Y."/>
            <person name="Nishi S."/>
            <person name="Hori S."/>
            <person name="Arai W."/>
            <person name="Tsubouchi T."/>
            <person name="Morono Y."/>
            <person name="Uchiyama I."/>
            <person name="Ito T."/>
            <person name="Fujiyama A."/>
            <person name="Inagaki F."/>
            <person name="Takami H."/>
        </authorList>
    </citation>
    <scope>NUCLEOTIDE SEQUENCE</scope>
    <source>
        <strain evidence="1">Expedition CK06-06</strain>
    </source>
</reference>
<protein>
    <submittedName>
        <fullName evidence="1">Uncharacterized protein</fullName>
    </submittedName>
</protein>
<dbReference type="AlphaFoldDB" id="X0YVZ5"/>
<evidence type="ECO:0000313" key="1">
    <source>
        <dbReference type="EMBL" id="GAG50802.1"/>
    </source>
</evidence>
<dbReference type="EMBL" id="BARS01056000">
    <property type="protein sequence ID" value="GAG50802.1"/>
    <property type="molecule type" value="Genomic_DNA"/>
</dbReference>